<dbReference type="EMBL" id="ASPP01005500">
    <property type="protein sequence ID" value="ETO30397.1"/>
    <property type="molecule type" value="Genomic_DNA"/>
</dbReference>
<dbReference type="AlphaFoldDB" id="X6NYQ6"/>
<evidence type="ECO:0000313" key="4">
    <source>
        <dbReference type="Proteomes" id="UP000023152"/>
    </source>
</evidence>
<dbReference type="SUPFAM" id="SSF81995">
    <property type="entry name" value="beta-sandwich domain of Sec23/24"/>
    <property type="match status" value="1"/>
</dbReference>
<feature type="compositionally biased region" description="Low complexity" evidence="2">
    <location>
        <begin position="145"/>
        <end position="231"/>
    </location>
</feature>
<organism evidence="3 4">
    <name type="scientific">Reticulomyxa filosa</name>
    <dbReference type="NCBI Taxonomy" id="46433"/>
    <lineage>
        <taxon>Eukaryota</taxon>
        <taxon>Sar</taxon>
        <taxon>Rhizaria</taxon>
        <taxon>Retaria</taxon>
        <taxon>Foraminifera</taxon>
        <taxon>Monothalamids</taxon>
        <taxon>Reticulomyxidae</taxon>
        <taxon>Reticulomyxa</taxon>
    </lineage>
</organism>
<sequence length="670" mass="75050">MKSESSEAMDVDVTPTPPLQIGGAGDEHKTESNTVKLFGEKEKKLKTSILKEFVLKSLQLMQRHNALLKPIHTKLSTVKQPLCDILLKITIATDKCISIPCDELEKLANQKNPYNKKWGTTQSSINAKRENKFEYFDLKLPSASNAQAQAQPQAQSQDQSQSQQPSSQPQTEAQSQQVQAQPETQTQAQTQAQTQTQTQAQTQAQTQTSAHSDQTSHASAQTSAPTTQADANESKETLRKKKVFLNDEIVLDNPESISNEQIDMVLKHVNDIRSKERRQENMLAAKQRAEEMKRQKAQEREAGTISITEMVPWITSEQAIALLVYTYTYMKMKDNVQQAIEYCTSTDPTQVCIEISNFMTKKKGGSALTPSKSNNSLLKSGSLLGIRSHLDKRVFVRSQTDGRAKSVTLRVIDVQDDGSVILRGVLDRNLIPLDPQHAQLLKLSLRDLMSTSMQFVDDETVQFYCQANVLKVVFQVMRTQDPQQALQNQLIDTATELGYGDMAQAAIHASGYDRNSRDQIEFIPIQLKPKVREMEYKFDFNSQESDSTPLGNQSLKSVSHVMDGTVLFEGKYDDGSLGLVGTMSNDSPVELFTQMLDDETHNIVMILIDDIRDDITIEVKNLTHVTNMTLEDCMNEFSTDAMGRKLCYRIVVKDGRVMGVLTPLGDEIKQ</sequence>
<feature type="region of interest" description="Disordered" evidence="2">
    <location>
        <begin position="145"/>
        <end position="235"/>
    </location>
</feature>
<evidence type="ECO:0000313" key="3">
    <source>
        <dbReference type="EMBL" id="ETO30397.1"/>
    </source>
</evidence>
<accession>X6NYQ6</accession>
<feature type="coiled-coil region" evidence="1">
    <location>
        <begin position="272"/>
        <end position="302"/>
    </location>
</feature>
<reference evidence="3 4" key="1">
    <citation type="journal article" date="2013" name="Curr. Biol.">
        <title>The Genome of the Foraminiferan Reticulomyxa filosa.</title>
        <authorList>
            <person name="Glockner G."/>
            <person name="Hulsmann N."/>
            <person name="Schleicher M."/>
            <person name="Noegel A.A."/>
            <person name="Eichinger L."/>
            <person name="Gallinger C."/>
            <person name="Pawlowski J."/>
            <person name="Sierra R."/>
            <person name="Euteneuer U."/>
            <person name="Pillet L."/>
            <person name="Moustafa A."/>
            <person name="Platzer M."/>
            <person name="Groth M."/>
            <person name="Szafranski K."/>
            <person name="Schliwa M."/>
        </authorList>
    </citation>
    <scope>NUCLEOTIDE SEQUENCE [LARGE SCALE GENOMIC DNA]</scope>
</reference>
<evidence type="ECO:0000256" key="2">
    <source>
        <dbReference type="SAM" id="MobiDB-lite"/>
    </source>
</evidence>
<protein>
    <submittedName>
        <fullName evidence="3">Uncharacterized protein</fullName>
    </submittedName>
</protein>
<keyword evidence="1" id="KW-0175">Coiled coil</keyword>
<evidence type="ECO:0000256" key="1">
    <source>
        <dbReference type="SAM" id="Coils"/>
    </source>
</evidence>
<proteinExistence type="predicted"/>
<name>X6NYQ6_RETFI</name>
<comment type="caution">
    <text evidence="3">The sequence shown here is derived from an EMBL/GenBank/DDBJ whole genome shotgun (WGS) entry which is preliminary data.</text>
</comment>
<dbReference type="Proteomes" id="UP000023152">
    <property type="component" value="Unassembled WGS sequence"/>
</dbReference>
<feature type="non-terminal residue" evidence="3">
    <location>
        <position position="670"/>
    </location>
</feature>
<feature type="region of interest" description="Disordered" evidence="2">
    <location>
        <begin position="1"/>
        <end position="32"/>
    </location>
</feature>
<gene>
    <name evidence="3" type="ORF">RFI_06723</name>
</gene>
<keyword evidence="4" id="KW-1185">Reference proteome</keyword>